<proteinExistence type="predicted"/>
<protein>
    <submittedName>
        <fullName evidence="1">Uncharacterized protein</fullName>
    </submittedName>
</protein>
<organism evidence="1 2">
    <name type="scientific">Wuchereria bancrofti</name>
    <dbReference type="NCBI Taxonomy" id="6293"/>
    <lineage>
        <taxon>Eukaryota</taxon>
        <taxon>Metazoa</taxon>
        <taxon>Ecdysozoa</taxon>
        <taxon>Nematoda</taxon>
        <taxon>Chromadorea</taxon>
        <taxon>Rhabditida</taxon>
        <taxon>Spirurina</taxon>
        <taxon>Spiruromorpha</taxon>
        <taxon>Filarioidea</taxon>
        <taxon>Onchocercidae</taxon>
        <taxon>Wuchereria</taxon>
    </lineage>
</organism>
<sequence length="101" mass="12080">MQDAELLGQHYGRLYERYKHMEQKYRERCNENAQLSLLRQNCLHLDSDLGKTHDKIDVFRNAANENEKLYIQYTRNSAQSADKLKKGVKDWNDMLQSEMKK</sequence>
<name>J9FF20_WUCBA</name>
<evidence type="ECO:0000313" key="2">
    <source>
        <dbReference type="Proteomes" id="UP000004810"/>
    </source>
</evidence>
<dbReference type="Proteomes" id="UP000004810">
    <property type="component" value="Unassembled WGS sequence"/>
</dbReference>
<accession>J9FF20</accession>
<gene>
    <name evidence="1" type="ORF">WUBG_03141</name>
</gene>
<evidence type="ECO:0000313" key="1">
    <source>
        <dbReference type="EMBL" id="EJW85949.1"/>
    </source>
</evidence>
<comment type="caution">
    <text evidence="1">The sequence shown here is derived from an EMBL/GenBank/DDBJ whole genome shotgun (WGS) entry which is preliminary data.</text>
</comment>
<dbReference type="AlphaFoldDB" id="J9FF20"/>
<reference evidence="2" key="1">
    <citation type="submission" date="2012-08" db="EMBL/GenBank/DDBJ databases">
        <title>The Genome Sequence of Wuchereria bancrofti.</title>
        <authorList>
            <person name="Nutman T.B."/>
            <person name="Fink D.L."/>
            <person name="Russ C."/>
            <person name="Young S."/>
            <person name="Zeng Q."/>
            <person name="Koehrsen M."/>
            <person name="Alvarado L."/>
            <person name="Berlin A."/>
            <person name="Chapman S.B."/>
            <person name="Chen Z."/>
            <person name="Freedman E."/>
            <person name="Gellesch M."/>
            <person name="Goldberg J."/>
            <person name="Griggs A."/>
            <person name="Gujja S."/>
            <person name="Heilman E.R."/>
            <person name="Heiman D."/>
            <person name="Hepburn T."/>
            <person name="Howarth C."/>
            <person name="Jen D."/>
            <person name="Larson L."/>
            <person name="Lewis B."/>
            <person name="Mehta T."/>
            <person name="Park D."/>
            <person name="Pearson M."/>
            <person name="Roberts A."/>
            <person name="Saif S."/>
            <person name="Shea T."/>
            <person name="Shenoy N."/>
            <person name="Sisk P."/>
            <person name="Stolte C."/>
            <person name="Sykes S."/>
            <person name="Walk T."/>
            <person name="White J."/>
            <person name="Yandava C."/>
            <person name="Haas B."/>
            <person name="Henn M.R."/>
            <person name="Nusbaum C."/>
            <person name="Birren B."/>
        </authorList>
    </citation>
    <scope>NUCLEOTIDE SEQUENCE [LARGE SCALE GENOMIC DNA]</scope>
    <source>
        <strain evidence="2">NA</strain>
    </source>
</reference>
<dbReference type="EMBL" id="ADBV01000930">
    <property type="protein sequence ID" value="EJW85949.1"/>
    <property type="molecule type" value="Genomic_DNA"/>
</dbReference>